<evidence type="ECO:0000256" key="3">
    <source>
        <dbReference type="ARBA" id="ARBA00022527"/>
    </source>
</evidence>
<evidence type="ECO:0000256" key="5">
    <source>
        <dbReference type="ARBA" id="ARBA00022679"/>
    </source>
</evidence>
<comment type="catalytic activity">
    <reaction evidence="9">
        <text>L-threonyl-[protein] + ATP = O-phospho-L-threonyl-[protein] + ADP + H(+)</text>
        <dbReference type="Rhea" id="RHEA:46608"/>
        <dbReference type="Rhea" id="RHEA-COMP:11060"/>
        <dbReference type="Rhea" id="RHEA-COMP:11605"/>
        <dbReference type="ChEBI" id="CHEBI:15378"/>
        <dbReference type="ChEBI" id="CHEBI:30013"/>
        <dbReference type="ChEBI" id="CHEBI:30616"/>
        <dbReference type="ChEBI" id="CHEBI:61977"/>
        <dbReference type="ChEBI" id="CHEBI:456216"/>
        <dbReference type="EC" id="2.7.11.1"/>
    </reaction>
</comment>
<dbReference type="InterPro" id="IPR027442">
    <property type="entry name" value="MAPKAPK_C"/>
</dbReference>
<evidence type="ECO:0000256" key="4">
    <source>
        <dbReference type="ARBA" id="ARBA00022553"/>
    </source>
</evidence>
<evidence type="ECO:0000256" key="1">
    <source>
        <dbReference type="ARBA" id="ARBA00006692"/>
    </source>
</evidence>
<dbReference type="EMBL" id="CAUEEQ010024923">
    <property type="protein sequence ID" value="CAJ0946084.1"/>
    <property type="molecule type" value="Genomic_DNA"/>
</dbReference>
<evidence type="ECO:0000256" key="11">
    <source>
        <dbReference type="SAM" id="MobiDB-lite"/>
    </source>
</evidence>
<accession>A0ABN9LN34</accession>
<dbReference type="Proteomes" id="UP001176940">
    <property type="component" value="Unassembled WGS sequence"/>
</dbReference>
<keyword evidence="8" id="KW-0067">ATP-binding</keyword>
<keyword evidence="3" id="KW-0723">Serine/threonine-protein kinase</keyword>
<feature type="region of interest" description="Disordered" evidence="11">
    <location>
        <begin position="100"/>
        <end position="125"/>
    </location>
</feature>
<keyword evidence="6" id="KW-0547">Nucleotide-binding</keyword>
<comment type="similarity">
    <text evidence="1">Belongs to the protein kinase superfamily. CAMK Ser/Thr protein kinase family.</text>
</comment>
<keyword evidence="4" id="KW-0597">Phosphoprotein</keyword>
<comment type="caution">
    <text evidence="12">The sequence shown here is derived from an EMBL/GenBank/DDBJ whole genome shotgun (WGS) entry which is preliminary data.</text>
</comment>
<protein>
    <recommendedName>
        <fullName evidence="2">non-specific serine/threonine protein kinase</fullName>
        <ecNumber evidence="2">2.7.11.1</ecNumber>
    </recommendedName>
</protein>
<keyword evidence="7" id="KW-0418">Kinase</keyword>
<dbReference type="EC" id="2.7.11.1" evidence="2"/>
<evidence type="ECO:0000256" key="8">
    <source>
        <dbReference type="ARBA" id="ARBA00022840"/>
    </source>
</evidence>
<keyword evidence="13" id="KW-1185">Reference proteome</keyword>
<feature type="non-terminal residue" evidence="12">
    <location>
        <position position="1"/>
    </location>
</feature>
<evidence type="ECO:0000256" key="9">
    <source>
        <dbReference type="ARBA" id="ARBA00047899"/>
    </source>
</evidence>
<sequence>ILYDSPKSRREVEYHTRASGGPHIVSVLDVYENIHRGKRCLLIVMECNLWRYTTEPHSTRLSVFLRTKNTGTKFKEEMTSALATMRVDYDQVKIKDLNSSTNRLLNKRRKKQTDGSAPPAGCNNQ</sequence>
<proteinExistence type="inferred from homology"/>
<keyword evidence="5" id="KW-0808">Transferase</keyword>
<evidence type="ECO:0000256" key="2">
    <source>
        <dbReference type="ARBA" id="ARBA00012513"/>
    </source>
</evidence>
<comment type="catalytic activity">
    <reaction evidence="10">
        <text>L-seryl-[protein] + ATP = O-phospho-L-seryl-[protein] + ADP + H(+)</text>
        <dbReference type="Rhea" id="RHEA:17989"/>
        <dbReference type="Rhea" id="RHEA-COMP:9863"/>
        <dbReference type="Rhea" id="RHEA-COMP:11604"/>
        <dbReference type="ChEBI" id="CHEBI:15378"/>
        <dbReference type="ChEBI" id="CHEBI:29999"/>
        <dbReference type="ChEBI" id="CHEBI:30616"/>
        <dbReference type="ChEBI" id="CHEBI:83421"/>
        <dbReference type="ChEBI" id="CHEBI:456216"/>
        <dbReference type="EC" id="2.7.11.1"/>
    </reaction>
</comment>
<reference evidence="12" key="1">
    <citation type="submission" date="2023-07" db="EMBL/GenBank/DDBJ databases">
        <authorList>
            <person name="Stuckert A."/>
        </authorList>
    </citation>
    <scope>NUCLEOTIDE SEQUENCE</scope>
</reference>
<evidence type="ECO:0000256" key="6">
    <source>
        <dbReference type="ARBA" id="ARBA00022741"/>
    </source>
</evidence>
<evidence type="ECO:0000256" key="7">
    <source>
        <dbReference type="ARBA" id="ARBA00022777"/>
    </source>
</evidence>
<evidence type="ECO:0000313" key="13">
    <source>
        <dbReference type="Proteomes" id="UP001176940"/>
    </source>
</evidence>
<organism evidence="12 13">
    <name type="scientific">Ranitomeya imitator</name>
    <name type="common">mimic poison frog</name>
    <dbReference type="NCBI Taxonomy" id="111125"/>
    <lineage>
        <taxon>Eukaryota</taxon>
        <taxon>Metazoa</taxon>
        <taxon>Chordata</taxon>
        <taxon>Craniata</taxon>
        <taxon>Vertebrata</taxon>
        <taxon>Euteleostomi</taxon>
        <taxon>Amphibia</taxon>
        <taxon>Batrachia</taxon>
        <taxon>Anura</taxon>
        <taxon>Neobatrachia</taxon>
        <taxon>Hyloidea</taxon>
        <taxon>Dendrobatidae</taxon>
        <taxon>Dendrobatinae</taxon>
        <taxon>Ranitomeya</taxon>
    </lineage>
</organism>
<name>A0ABN9LN34_9NEOB</name>
<evidence type="ECO:0000256" key="10">
    <source>
        <dbReference type="ARBA" id="ARBA00048679"/>
    </source>
</evidence>
<evidence type="ECO:0000313" key="12">
    <source>
        <dbReference type="EMBL" id="CAJ0946084.1"/>
    </source>
</evidence>
<dbReference type="Gene3D" id="3.30.200.20">
    <property type="entry name" value="Phosphorylase Kinase, domain 1"/>
    <property type="match status" value="1"/>
</dbReference>
<dbReference type="Gene3D" id="4.10.1170.10">
    <property type="entry name" value="MAP kinase activated protein kinase 2"/>
    <property type="match status" value="1"/>
</dbReference>
<gene>
    <name evidence="12" type="ORF">RIMI_LOCUS11159520</name>
</gene>